<accession>A0A8H7TKE5</accession>
<dbReference type="OrthoDB" id="4084751at2759"/>
<feature type="domain" description="PLA2c" evidence="10">
    <location>
        <begin position="26"/>
        <end position="576"/>
    </location>
</feature>
<evidence type="ECO:0000259" key="10">
    <source>
        <dbReference type="PROSITE" id="PS51210"/>
    </source>
</evidence>
<keyword evidence="4 8" id="KW-0378">Hydrolase</keyword>
<evidence type="ECO:0000256" key="3">
    <source>
        <dbReference type="ARBA" id="ARBA00022729"/>
    </source>
</evidence>
<dbReference type="PANTHER" id="PTHR10728:SF33">
    <property type="entry name" value="LYSOPHOSPHOLIPASE 1-RELATED"/>
    <property type="match status" value="1"/>
</dbReference>
<evidence type="ECO:0000256" key="5">
    <source>
        <dbReference type="ARBA" id="ARBA00022963"/>
    </source>
</evidence>
<evidence type="ECO:0000313" key="12">
    <source>
        <dbReference type="Proteomes" id="UP000664132"/>
    </source>
</evidence>
<evidence type="ECO:0000256" key="7">
    <source>
        <dbReference type="ARBA" id="ARBA00023180"/>
    </source>
</evidence>
<evidence type="ECO:0000256" key="4">
    <source>
        <dbReference type="ARBA" id="ARBA00022801"/>
    </source>
</evidence>
<dbReference type="InterPro" id="IPR016035">
    <property type="entry name" value="Acyl_Trfase/lysoPLipase"/>
</dbReference>
<comment type="catalytic activity">
    <reaction evidence="9">
        <text>a 1-acyl-sn-glycero-3-phosphocholine + H2O = sn-glycerol 3-phosphocholine + a fatty acid + H(+)</text>
        <dbReference type="Rhea" id="RHEA:15177"/>
        <dbReference type="ChEBI" id="CHEBI:15377"/>
        <dbReference type="ChEBI" id="CHEBI:15378"/>
        <dbReference type="ChEBI" id="CHEBI:16870"/>
        <dbReference type="ChEBI" id="CHEBI:28868"/>
        <dbReference type="ChEBI" id="CHEBI:58168"/>
        <dbReference type="EC" id="3.1.1.5"/>
    </reaction>
</comment>
<dbReference type="PANTHER" id="PTHR10728">
    <property type="entry name" value="CYTOSOLIC PHOSPHOLIPASE A2"/>
    <property type="match status" value="1"/>
</dbReference>
<evidence type="ECO:0000256" key="9">
    <source>
        <dbReference type="RuleBase" id="RU362103"/>
    </source>
</evidence>
<dbReference type="SUPFAM" id="SSF52151">
    <property type="entry name" value="FabD/lysophospholipase-like"/>
    <property type="match status" value="1"/>
</dbReference>
<feature type="chain" id="PRO_5034749666" description="Lysophospholipase" evidence="9">
    <location>
        <begin position="19"/>
        <end position="612"/>
    </location>
</feature>
<comment type="similarity">
    <text evidence="1 9">Belongs to the lysophospholipase family.</text>
</comment>
<dbReference type="GO" id="GO:0046475">
    <property type="term" value="P:glycerophospholipid catabolic process"/>
    <property type="evidence" value="ECO:0007669"/>
    <property type="project" value="TreeGrafter"/>
</dbReference>
<name>A0A8H7TKE5_9HELO</name>
<evidence type="ECO:0000256" key="8">
    <source>
        <dbReference type="PROSITE-ProRule" id="PRU00555"/>
    </source>
</evidence>
<reference evidence="11" key="1">
    <citation type="submission" date="2021-02" db="EMBL/GenBank/DDBJ databases">
        <title>Genome sequence Cadophora malorum strain M34.</title>
        <authorList>
            <person name="Stefanovic E."/>
            <person name="Vu D."/>
            <person name="Scully C."/>
            <person name="Dijksterhuis J."/>
            <person name="Roader J."/>
            <person name="Houbraken J."/>
        </authorList>
    </citation>
    <scope>NUCLEOTIDE SEQUENCE</scope>
    <source>
        <strain evidence="11">M34</strain>
    </source>
</reference>
<dbReference type="AlphaFoldDB" id="A0A8H7TKE5"/>
<keyword evidence="5 8" id="KW-0442">Lipid degradation</keyword>
<keyword evidence="12" id="KW-1185">Reference proteome</keyword>
<dbReference type="Pfam" id="PF01735">
    <property type="entry name" value="PLA2_B"/>
    <property type="match status" value="1"/>
</dbReference>
<evidence type="ECO:0000256" key="2">
    <source>
        <dbReference type="ARBA" id="ARBA00013274"/>
    </source>
</evidence>
<keyword evidence="3 9" id="KW-0732">Signal</keyword>
<keyword evidence="7" id="KW-0325">Glycoprotein</keyword>
<dbReference type="GO" id="GO:0004622">
    <property type="term" value="F:phosphatidylcholine lysophospholipase activity"/>
    <property type="evidence" value="ECO:0007669"/>
    <property type="project" value="UniProtKB-EC"/>
</dbReference>
<dbReference type="EMBL" id="JAFJYH010000068">
    <property type="protein sequence ID" value="KAG4421254.1"/>
    <property type="molecule type" value="Genomic_DNA"/>
</dbReference>
<dbReference type="Gene3D" id="3.40.1090.10">
    <property type="entry name" value="Cytosolic phospholipase A2 catalytic domain"/>
    <property type="match status" value="1"/>
</dbReference>
<evidence type="ECO:0000256" key="1">
    <source>
        <dbReference type="ARBA" id="ARBA00008780"/>
    </source>
</evidence>
<protein>
    <recommendedName>
        <fullName evidence="2 9">Lysophospholipase</fullName>
        <ecNumber evidence="2 9">3.1.1.5</ecNumber>
    </recommendedName>
</protein>
<proteinExistence type="inferred from homology"/>
<dbReference type="SMART" id="SM00022">
    <property type="entry name" value="PLAc"/>
    <property type="match status" value="1"/>
</dbReference>
<dbReference type="PROSITE" id="PS51210">
    <property type="entry name" value="PLA2C"/>
    <property type="match status" value="1"/>
</dbReference>
<organism evidence="11 12">
    <name type="scientific">Cadophora malorum</name>
    <dbReference type="NCBI Taxonomy" id="108018"/>
    <lineage>
        <taxon>Eukaryota</taxon>
        <taxon>Fungi</taxon>
        <taxon>Dikarya</taxon>
        <taxon>Ascomycota</taxon>
        <taxon>Pezizomycotina</taxon>
        <taxon>Leotiomycetes</taxon>
        <taxon>Helotiales</taxon>
        <taxon>Ploettnerulaceae</taxon>
        <taxon>Cadophora</taxon>
    </lineage>
</organism>
<dbReference type="EC" id="3.1.1.5" evidence="2 9"/>
<keyword evidence="6 8" id="KW-0443">Lipid metabolism</keyword>
<dbReference type="GO" id="GO:0005829">
    <property type="term" value="C:cytosol"/>
    <property type="evidence" value="ECO:0007669"/>
    <property type="project" value="TreeGrafter"/>
</dbReference>
<dbReference type="InterPro" id="IPR002642">
    <property type="entry name" value="LysoPLipase_cat_dom"/>
</dbReference>
<evidence type="ECO:0000256" key="6">
    <source>
        <dbReference type="ARBA" id="ARBA00023098"/>
    </source>
</evidence>
<dbReference type="Proteomes" id="UP000664132">
    <property type="component" value="Unassembled WGS sequence"/>
</dbReference>
<comment type="caution">
    <text evidence="11">The sequence shown here is derived from an EMBL/GenBank/DDBJ whole genome shotgun (WGS) entry which is preliminary data.</text>
</comment>
<gene>
    <name evidence="11" type="ORF">IFR04_005556</name>
</gene>
<feature type="signal peptide" evidence="9">
    <location>
        <begin position="1"/>
        <end position="18"/>
    </location>
</feature>
<dbReference type="GO" id="GO:0004623">
    <property type="term" value="F:phospholipase A2 activity"/>
    <property type="evidence" value="ECO:0007669"/>
    <property type="project" value="TreeGrafter"/>
</dbReference>
<evidence type="ECO:0000313" key="11">
    <source>
        <dbReference type="EMBL" id="KAG4421254.1"/>
    </source>
</evidence>
<sequence length="612" mass="67435">MGIYVSLLTISLVGVSVASYAPTVVECPAGIQLVRPPQGLSTQEIQWVRGRKKVAADAFVSYLHRLNLEDFDLETYKSRILDDPTSHMPTIAFANSGGGWRAAYTGAGAMRAFDEAFAPSVTYKTGGLLQSMTYYAGLSGGAWPVSSYAFHNFAPINDVVKTWNTEVNQGAYQNFTTFFQEIAPKYKAGYNISVMDVLARSFAYQFLPGADGGLETTWSSIADLSNFNNFSGPMPLLQTSSIVCGDPSAYGVFEPRPSNPMYEWTPFEFGSWDSGFTPAAYVGSLPDQHGYAKECVVGLDRASFVLGTAAAAWNYWWLSVNSNGTLGQFSKREPNELGAPSGRHQLNRRDSPFGMNVFQGIHSAFNETFGLSIPQVANPSIPAAFSPHENITLTDNSEALQSLPLWSLIQPERKSNFIVAWDDDGDDAPYKWNNGSNLYYTSVYAKQAGLPFPIVPPPTTFLARNYTLRPTFFGCNTSLTTTGDNESPIVLYLTNAPYSWYSNFTWGDPLMSRANFEGVLINSFDIVTQGNGTLDTEWPSCVACAAIDRSLGRVGMNRSDQCDKCFTKYCWDGSIEPEDNSSTAGKRRIFDPSLVLNSSYRFEEWNKTHPLL</sequence>